<feature type="transmembrane region" description="Helical" evidence="1">
    <location>
        <begin position="104"/>
        <end position="125"/>
    </location>
</feature>
<keyword evidence="1" id="KW-0472">Membrane</keyword>
<keyword evidence="1" id="KW-0812">Transmembrane</keyword>
<reference evidence="2" key="1">
    <citation type="submission" date="2018-10" db="EMBL/GenBank/DDBJ databases">
        <title>Population genomic analysis revealed the cold adaptation of white poplar.</title>
        <authorList>
            <person name="Liu Y.-J."/>
        </authorList>
    </citation>
    <scope>NUCLEOTIDE SEQUENCE [LARGE SCALE GENOMIC DNA]</scope>
    <source>
        <strain evidence="2">PAL-ZL1</strain>
    </source>
</reference>
<dbReference type="AlphaFoldDB" id="A0A4V6A8Q5"/>
<evidence type="ECO:0000313" key="2">
    <source>
        <dbReference type="EMBL" id="TKS03926.1"/>
    </source>
</evidence>
<proteinExistence type="predicted"/>
<keyword evidence="1" id="KW-1133">Transmembrane helix</keyword>
<protein>
    <submittedName>
        <fullName evidence="2">Uncharacterized protein</fullName>
    </submittedName>
</protein>
<comment type="caution">
    <text evidence="2">The sequence shown here is derived from an EMBL/GenBank/DDBJ whole genome shotgun (WGS) entry which is preliminary data.</text>
</comment>
<dbReference type="EMBL" id="RCHU01000483">
    <property type="protein sequence ID" value="TKS03926.1"/>
    <property type="molecule type" value="Genomic_DNA"/>
</dbReference>
<name>A0A4V6A8Q5_POPAL</name>
<organism evidence="2">
    <name type="scientific">Populus alba</name>
    <name type="common">White poplar</name>
    <dbReference type="NCBI Taxonomy" id="43335"/>
    <lineage>
        <taxon>Eukaryota</taxon>
        <taxon>Viridiplantae</taxon>
        <taxon>Streptophyta</taxon>
        <taxon>Embryophyta</taxon>
        <taxon>Tracheophyta</taxon>
        <taxon>Spermatophyta</taxon>
        <taxon>Magnoliopsida</taxon>
        <taxon>eudicotyledons</taxon>
        <taxon>Gunneridae</taxon>
        <taxon>Pentapetalae</taxon>
        <taxon>rosids</taxon>
        <taxon>fabids</taxon>
        <taxon>Malpighiales</taxon>
        <taxon>Salicaceae</taxon>
        <taxon>Saliceae</taxon>
        <taxon>Populus</taxon>
    </lineage>
</organism>
<sequence>MDSINLGEVLSPNAWTTDVVSSVSALADDGQFVGRFVDEAYHHCCYPVMVALVEPLQFCLPCEMYGISGAARLSAWSGAILHLWGLSAWLVWPPLMLVGLAALSFRLAALGTGLSSSVLLVLLVLQACLALSQSSTYAGMFWLAVIIQVEADGDFLLLPSTCLVGIH</sequence>
<accession>A0A4V6A8Q5</accession>
<gene>
    <name evidence="2" type="ORF">D5086_0000148210</name>
</gene>
<evidence type="ECO:0000256" key="1">
    <source>
        <dbReference type="SAM" id="Phobius"/>
    </source>
</evidence>
<feature type="transmembrane region" description="Helical" evidence="1">
    <location>
        <begin position="73"/>
        <end position="92"/>
    </location>
</feature>